<gene>
    <name evidence="2" type="ORF">ACFQWB_11570</name>
</gene>
<accession>A0ABW2V4W8</accession>
<keyword evidence="3" id="KW-1185">Reference proteome</keyword>
<evidence type="ECO:0000256" key="1">
    <source>
        <dbReference type="SAM" id="Phobius"/>
    </source>
</evidence>
<proteinExistence type="predicted"/>
<comment type="caution">
    <text evidence="2">The sequence shown here is derived from an EMBL/GenBank/DDBJ whole genome shotgun (WGS) entry which is preliminary data.</text>
</comment>
<feature type="transmembrane region" description="Helical" evidence="1">
    <location>
        <begin position="62"/>
        <end position="89"/>
    </location>
</feature>
<evidence type="ECO:0000313" key="3">
    <source>
        <dbReference type="Proteomes" id="UP001596528"/>
    </source>
</evidence>
<protein>
    <submittedName>
        <fullName evidence="2">Uncharacterized protein</fullName>
    </submittedName>
</protein>
<keyword evidence="1" id="KW-0812">Transmembrane</keyword>
<name>A0ABW2V4W8_9BACL</name>
<dbReference type="Proteomes" id="UP001596528">
    <property type="component" value="Unassembled WGS sequence"/>
</dbReference>
<organism evidence="2 3">
    <name type="scientific">Paenibacillus thermoaerophilus</name>
    <dbReference type="NCBI Taxonomy" id="1215385"/>
    <lineage>
        <taxon>Bacteria</taxon>
        <taxon>Bacillati</taxon>
        <taxon>Bacillota</taxon>
        <taxon>Bacilli</taxon>
        <taxon>Bacillales</taxon>
        <taxon>Paenibacillaceae</taxon>
        <taxon>Paenibacillus</taxon>
    </lineage>
</organism>
<evidence type="ECO:0000313" key="2">
    <source>
        <dbReference type="EMBL" id="MFC7750563.1"/>
    </source>
</evidence>
<sequence length="98" mass="10696">MRPGQLLLWITGALELLWGFPVLGGLLVINFLWTPLALMFVLHIITFVVCSREGLSRTGSTIGVVTSLIAWIPFVGMVMHLITGAVLLLTASRSTGRY</sequence>
<keyword evidence="1" id="KW-0472">Membrane</keyword>
<reference evidence="3" key="1">
    <citation type="journal article" date="2019" name="Int. J. Syst. Evol. Microbiol.">
        <title>The Global Catalogue of Microorganisms (GCM) 10K type strain sequencing project: providing services to taxonomists for standard genome sequencing and annotation.</title>
        <authorList>
            <consortium name="The Broad Institute Genomics Platform"/>
            <consortium name="The Broad Institute Genome Sequencing Center for Infectious Disease"/>
            <person name="Wu L."/>
            <person name="Ma J."/>
        </authorList>
    </citation>
    <scope>NUCLEOTIDE SEQUENCE [LARGE SCALE GENOMIC DNA]</scope>
    <source>
        <strain evidence="3">JCM 18657</strain>
    </source>
</reference>
<keyword evidence="1" id="KW-1133">Transmembrane helix</keyword>
<dbReference type="RefSeq" id="WP_138790079.1">
    <property type="nucleotide sequence ID" value="NZ_JBHTGQ010000024.1"/>
</dbReference>
<dbReference type="EMBL" id="JBHTGQ010000024">
    <property type="protein sequence ID" value="MFC7750563.1"/>
    <property type="molecule type" value="Genomic_DNA"/>
</dbReference>
<feature type="transmembrane region" description="Helical" evidence="1">
    <location>
        <begin position="29"/>
        <end position="50"/>
    </location>
</feature>